<dbReference type="CDD" id="cd00429">
    <property type="entry name" value="RPE"/>
    <property type="match status" value="1"/>
</dbReference>
<comment type="catalytic activity">
    <reaction evidence="1">
        <text>D-ribulose 5-phosphate = D-xylulose 5-phosphate</text>
        <dbReference type="Rhea" id="RHEA:13677"/>
        <dbReference type="ChEBI" id="CHEBI:57737"/>
        <dbReference type="ChEBI" id="CHEBI:58121"/>
        <dbReference type="EC" id="5.1.3.1"/>
    </reaction>
</comment>
<keyword evidence="9" id="KW-0413">Isomerase</keyword>
<dbReference type="PROSITE" id="PS01086">
    <property type="entry name" value="RIBUL_P_3_EPIMER_2"/>
    <property type="match status" value="1"/>
</dbReference>
<evidence type="ECO:0000256" key="7">
    <source>
        <dbReference type="ARBA" id="ARBA00013188"/>
    </source>
</evidence>
<dbReference type="InterPro" id="IPR026019">
    <property type="entry name" value="Ribul_P_3_epim"/>
</dbReference>
<gene>
    <name evidence="10" type="ORF">METZ01_LOCUS49409</name>
</gene>
<comment type="similarity">
    <text evidence="6">Belongs to the ribulose-phosphate 3-epimerase family.</text>
</comment>
<sequence>MDEKIKIAPSILAADFSQLGNETQAITKAGADYVHVDVMDGHFVPNITIGPEVIKDLRKCTELPFDVHLMIAPVDPFLESFVKSGADIITFHPEAGPNTQKTINIIKKLGTKVGLSLNPSTSIEVLDPLIDCLDLILVMTVVPGFGGQTFLDDQLIKIEKIRKLIDKSGKNIELEVDGGINFDTAPKAISAGADVLVAGTATFNGGPQNYASNISKLRNG</sequence>
<proteinExistence type="inferred from homology"/>
<dbReference type="PIRSF" id="PIRSF001461">
    <property type="entry name" value="RPE"/>
    <property type="match status" value="1"/>
</dbReference>
<dbReference type="HAMAP" id="MF_02227">
    <property type="entry name" value="RPE"/>
    <property type="match status" value="1"/>
</dbReference>
<comment type="cofactor">
    <cofactor evidence="4">
        <name>Zn(2+)</name>
        <dbReference type="ChEBI" id="CHEBI:29105"/>
    </cofactor>
</comment>
<dbReference type="PROSITE" id="PS01085">
    <property type="entry name" value="RIBUL_P_3_EPIMER_1"/>
    <property type="match status" value="1"/>
</dbReference>
<dbReference type="GO" id="GO:0006098">
    <property type="term" value="P:pentose-phosphate shunt"/>
    <property type="evidence" value="ECO:0007669"/>
    <property type="project" value="InterPro"/>
</dbReference>
<evidence type="ECO:0000256" key="4">
    <source>
        <dbReference type="ARBA" id="ARBA00001947"/>
    </source>
</evidence>
<name>A0A381RXH7_9ZZZZ</name>
<dbReference type="GO" id="GO:0005737">
    <property type="term" value="C:cytoplasm"/>
    <property type="evidence" value="ECO:0007669"/>
    <property type="project" value="UniProtKB-ARBA"/>
</dbReference>
<evidence type="ECO:0000256" key="5">
    <source>
        <dbReference type="ARBA" id="ARBA00001954"/>
    </source>
</evidence>
<accession>A0A381RXH7</accession>
<dbReference type="Pfam" id="PF00834">
    <property type="entry name" value="Ribul_P_3_epim"/>
    <property type="match status" value="1"/>
</dbReference>
<dbReference type="AlphaFoldDB" id="A0A381RXH7"/>
<evidence type="ECO:0000313" key="10">
    <source>
        <dbReference type="EMBL" id="SUZ96555.1"/>
    </source>
</evidence>
<dbReference type="InterPro" id="IPR011060">
    <property type="entry name" value="RibuloseP-bd_barrel"/>
</dbReference>
<evidence type="ECO:0000256" key="1">
    <source>
        <dbReference type="ARBA" id="ARBA00001782"/>
    </source>
</evidence>
<dbReference type="SUPFAM" id="SSF51366">
    <property type="entry name" value="Ribulose-phoshate binding barrel"/>
    <property type="match status" value="1"/>
</dbReference>
<evidence type="ECO:0000256" key="6">
    <source>
        <dbReference type="ARBA" id="ARBA00009541"/>
    </source>
</evidence>
<dbReference type="Gene3D" id="3.20.20.70">
    <property type="entry name" value="Aldolase class I"/>
    <property type="match status" value="1"/>
</dbReference>
<dbReference type="GO" id="GO:0046872">
    <property type="term" value="F:metal ion binding"/>
    <property type="evidence" value="ECO:0007669"/>
    <property type="project" value="UniProtKB-KW"/>
</dbReference>
<comment type="cofactor">
    <cofactor evidence="5">
        <name>Fe(2+)</name>
        <dbReference type="ChEBI" id="CHEBI:29033"/>
    </cofactor>
</comment>
<dbReference type="GO" id="GO:0004750">
    <property type="term" value="F:D-ribulose-phosphate 3-epimerase activity"/>
    <property type="evidence" value="ECO:0007669"/>
    <property type="project" value="UniProtKB-EC"/>
</dbReference>
<dbReference type="InterPro" id="IPR000056">
    <property type="entry name" value="Ribul_P_3_epim-like"/>
</dbReference>
<dbReference type="FunFam" id="3.20.20.70:FF:000004">
    <property type="entry name" value="Ribulose-phosphate 3-epimerase"/>
    <property type="match status" value="1"/>
</dbReference>
<dbReference type="PANTHER" id="PTHR11749">
    <property type="entry name" value="RIBULOSE-5-PHOSPHATE-3-EPIMERASE"/>
    <property type="match status" value="1"/>
</dbReference>
<evidence type="ECO:0000256" key="2">
    <source>
        <dbReference type="ARBA" id="ARBA00001936"/>
    </source>
</evidence>
<evidence type="ECO:0000256" key="3">
    <source>
        <dbReference type="ARBA" id="ARBA00001941"/>
    </source>
</evidence>
<evidence type="ECO:0000256" key="9">
    <source>
        <dbReference type="ARBA" id="ARBA00023235"/>
    </source>
</evidence>
<dbReference type="NCBIfam" id="NF004076">
    <property type="entry name" value="PRK05581.1-4"/>
    <property type="match status" value="1"/>
</dbReference>
<reference evidence="10" key="1">
    <citation type="submission" date="2018-05" db="EMBL/GenBank/DDBJ databases">
        <authorList>
            <person name="Lanie J.A."/>
            <person name="Ng W.-L."/>
            <person name="Kazmierczak K.M."/>
            <person name="Andrzejewski T.M."/>
            <person name="Davidsen T.M."/>
            <person name="Wayne K.J."/>
            <person name="Tettelin H."/>
            <person name="Glass J.I."/>
            <person name="Rusch D."/>
            <person name="Podicherti R."/>
            <person name="Tsui H.-C.T."/>
            <person name="Winkler M.E."/>
        </authorList>
    </citation>
    <scope>NUCLEOTIDE SEQUENCE</scope>
</reference>
<keyword evidence="8" id="KW-0479">Metal-binding</keyword>
<evidence type="ECO:0000256" key="8">
    <source>
        <dbReference type="ARBA" id="ARBA00022723"/>
    </source>
</evidence>
<comment type="cofactor">
    <cofactor evidence="3">
        <name>Co(2+)</name>
        <dbReference type="ChEBI" id="CHEBI:48828"/>
    </cofactor>
</comment>
<dbReference type="EC" id="5.1.3.1" evidence="7"/>
<protein>
    <recommendedName>
        <fullName evidence="7">ribulose-phosphate 3-epimerase</fullName>
        <ecNumber evidence="7">5.1.3.1</ecNumber>
    </recommendedName>
</protein>
<dbReference type="GO" id="GO:0005975">
    <property type="term" value="P:carbohydrate metabolic process"/>
    <property type="evidence" value="ECO:0007669"/>
    <property type="project" value="InterPro"/>
</dbReference>
<dbReference type="NCBIfam" id="TIGR01163">
    <property type="entry name" value="rpe"/>
    <property type="match status" value="1"/>
</dbReference>
<comment type="cofactor">
    <cofactor evidence="2">
        <name>Mn(2+)</name>
        <dbReference type="ChEBI" id="CHEBI:29035"/>
    </cofactor>
</comment>
<dbReference type="InterPro" id="IPR013785">
    <property type="entry name" value="Aldolase_TIM"/>
</dbReference>
<organism evidence="10">
    <name type="scientific">marine metagenome</name>
    <dbReference type="NCBI Taxonomy" id="408172"/>
    <lineage>
        <taxon>unclassified sequences</taxon>
        <taxon>metagenomes</taxon>
        <taxon>ecological metagenomes</taxon>
    </lineage>
</organism>
<dbReference type="EMBL" id="UINC01002426">
    <property type="protein sequence ID" value="SUZ96555.1"/>
    <property type="molecule type" value="Genomic_DNA"/>
</dbReference>